<keyword evidence="6" id="KW-1185">Reference proteome</keyword>
<evidence type="ECO:0000256" key="2">
    <source>
        <dbReference type="ARBA" id="ARBA00023125"/>
    </source>
</evidence>
<keyword evidence="1" id="KW-0805">Transcription regulation</keyword>
<gene>
    <name evidence="5" type="ORF">DFR35_0904</name>
</gene>
<dbReference type="InterPro" id="IPR008920">
    <property type="entry name" value="TF_FadR/GntR_C"/>
</dbReference>
<dbReference type="InterPro" id="IPR036390">
    <property type="entry name" value="WH_DNA-bd_sf"/>
</dbReference>
<dbReference type="GO" id="GO:0003677">
    <property type="term" value="F:DNA binding"/>
    <property type="evidence" value="ECO:0007669"/>
    <property type="project" value="UniProtKB-KW"/>
</dbReference>
<dbReference type="InterPro" id="IPR011711">
    <property type="entry name" value="GntR_C"/>
</dbReference>
<dbReference type="SMART" id="SM00895">
    <property type="entry name" value="FCD"/>
    <property type="match status" value="1"/>
</dbReference>
<feature type="domain" description="HTH gntR-type" evidence="4">
    <location>
        <begin position="17"/>
        <end position="84"/>
    </location>
</feature>
<evidence type="ECO:0000259" key="4">
    <source>
        <dbReference type="PROSITE" id="PS50949"/>
    </source>
</evidence>
<dbReference type="PRINTS" id="PR00035">
    <property type="entry name" value="HTHGNTR"/>
</dbReference>
<dbReference type="Pfam" id="PF07729">
    <property type="entry name" value="FCD"/>
    <property type="match status" value="1"/>
</dbReference>
<accession>A0A497XKE3</accession>
<evidence type="ECO:0000313" key="6">
    <source>
        <dbReference type="Proteomes" id="UP000268908"/>
    </source>
</evidence>
<keyword evidence="2 5" id="KW-0238">DNA-binding</keyword>
<dbReference type="CDD" id="cd07377">
    <property type="entry name" value="WHTH_GntR"/>
    <property type="match status" value="1"/>
</dbReference>
<dbReference type="Pfam" id="PF00392">
    <property type="entry name" value="GntR"/>
    <property type="match status" value="1"/>
</dbReference>
<dbReference type="OrthoDB" id="9799812at2"/>
<dbReference type="SUPFAM" id="SSF46785">
    <property type="entry name" value="Winged helix' DNA-binding domain"/>
    <property type="match status" value="1"/>
</dbReference>
<dbReference type="EMBL" id="RCCI01000004">
    <property type="protein sequence ID" value="RLJ68344.1"/>
    <property type="molecule type" value="Genomic_DNA"/>
</dbReference>
<evidence type="ECO:0000313" key="5">
    <source>
        <dbReference type="EMBL" id="RLJ68344.1"/>
    </source>
</evidence>
<organism evidence="5 6">
    <name type="scientific">Sulfurisoma sediminicola</name>
    <dbReference type="NCBI Taxonomy" id="1381557"/>
    <lineage>
        <taxon>Bacteria</taxon>
        <taxon>Pseudomonadati</taxon>
        <taxon>Pseudomonadota</taxon>
        <taxon>Betaproteobacteria</taxon>
        <taxon>Nitrosomonadales</taxon>
        <taxon>Sterolibacteriaceae</taxon>
        <taxon>Sulfurisoma</taxon>
    </lineage>
</organism>
<keyword evidence="3" id="KW-0804">Transcription</keyword>
<dbReference type="InterPro" id="IPR036388">
    <property type="entry name" value="WH-like_DNA-bd_sf"/>
</dbReference>
<proteinExistence type="predicted"/>
<comment type="caution">
    <text evidence="5">The sequence shown here is derived from an EMBL/GenBank/DDBJ whole genome shotgun (WGS) entry which is preliminary data.</text>
</comment>
<dbReference type="InterPro" id="IPR000524">
    <property type="entry name" value="Tscrpt_reg_HTH_GntR"/>
</dbReference>
<dbReference type="SUPFAM" id="SSF48008">
    <property type="entry name" value="GntR ligand-binding domain-like"/>
    <property type="match status" value="1"/>
</dbReference>
<evidence type="ECO:0000256" key="3">
    <source>
        <dbReference type="ARBA" id="ARBA00023163"/>
    </source>
</evidence>
<dbReference type="Proteomes" id="UP000268908">
    <property type="component" value="Unassembled WGS sequence"/>
</dbReference>
<dbReference type="PANTHER" id="PTHR43537:SF50">
    <property type="entry name" value="TRANSCRIPTIONAL REGULATORY PROTEIN"/>
    <property type="match status" value="1"/>
</dbReference>
<dbReference type="PROSITE" id="PS50949">
    <property type="entry name" value="HTH_GNTR"/>
    <property type="match status" value="1"/>
</dbReference>
<dbReference type="PANTHER" id="PTHR43537">
    <property type="entry name" value="TRANSCRIPTIONAL REGULATOR, GNTR FAMILY"/>
    <property type="match status" value="1"/>
</dbReference>
<dbReference type="AlphaFoldDB" id="A0A497XKE3"/>
<dbReference type="Gene3D" id="1.20.120.530">
    <property type="entry name" value="GntR ligand-binding domain-like"/>
    <property type="match status" value="1"/>
</dbReference>
<dbReference type="Gene3D" id="1.10.10.10">
    <property type="entry name" value="Winged helix-like DNA-binding domain superfamily/Winged helix DNA-binding domain"/>
    <property type="match status" value="1"/>
</dbReference>
<reference evidence="5 6" key="1">
    <citation type="submission" date="2018-10" db="EMBL/GenBank/DDBJ databases">
        <title>Genomic Encyclopedia of Type Strains, Phase IV (KMG-IV): sequencing the most valuable type-strain genomes for metagenomic binning, comparative biology and taxonomic classification.</title>
        <authorList>
            <person name="Goeker M."/>
        </authorList>
    </citation>
    <scope>NUCLEOTIDE SEQUENCE [LARGE SCALE GENOMIC DNA]</scope>
    <source>
        <strain evidence="5 6">DSM 26916</strain>
    </source>
</reference>
<protein>
    <submittedName>
        <fullName evidence="5">DNA-binding GntR family transcriptional regulator</fullName>
    </submittedName>
</protein>
<dbReference type="GO" id="GO:0003700">
    <property type="term" value="F:DNA-binding transcription factor activity"/>
    <property type="evidence" value="ECO:0007669"/>
    <property type="project" value="InterPro"/>
</dbReference>
<name>A0A497XKE3_9PROT</name>
<sequence>MNTSAPQPTRSTALNRSSLSQQAVEELRRRIAGNDLAPGQRLDEAALAGDLGISRTPLREALKVLSAEGLVEIRPRRGCYVAEIVPADLEEIFPIMALLEGEVAREAALRVSAADLKRLDQLHASLERHAADGDVDRYYEVNYVFHDALQGIAGNRWLQHVIGDLRKLLKLSRHRSLRLEGRLEESLGEHRALMQALHQRDGDGAERIMKGHLLAQLAALQRLMRGLSA</sequence>
<dbReference type="RefSeq" id="WP_121240255.1">
    <property type="nucleotide sequence ID" value="NZ_BHVV01000002.1"/>
</dbReference>
<dbReference type="SMART" id="SM00345">
    <property type="entry name" value="HTH_GNTR"/>
    <property type="match status" value="1"/>
</dbReference>
<evidence type="ECO:0000256" key="1">
    <source>
        <dbReference type="ARBA" id="ARBA00023015"/>
    </source>
</evidence>